<feature type="domain" description="RNA polymerase sigma-70 region 2" evidence="1">
    <location>
        <begin position="13"/>
        <end position="78"/>
    </location>
</feature>
<gene>
    <name evidence="2" type="ORF">J2Z83_003487</name>
</gene>
<name>A0ABS4IKG2_9BACI</name>
<dbReference type="SUPFAM" id="SSF88946">
    <property type="entry name" value="Sigma2 domain of RNA polymerase sigma factors"/>
    <property type="match status" value="1"/>
</dbReference>
<reference evidence="2 3" key="1">
    <citation type="submission" date="2021-03" db="EMBL/GenBank/DDBJ databases">
        <title>Genomic Encyclopedia of Type Strains, Phase IV (KMG-IV): sequencing the most valuable type-strain genomes for metagenomic binning, comparative biology and taxonomic classification.</title>
        <authorList>
            <person name="Goeker M."/>
        </authorList>
    </citation>
    <scope>NUCLEOTIDE SEQUENCE [LARGE SCALE GENOMIC DNA]</scope>
    <source>
        <strain evidence="2 3">DSM 25609</strain>
    </source>
</reference>
<dbReference type="EMBL" id="JAGGKX010000024">
    <property type="protein sequence ID" value="MBP1971348.1"/>
    <property type="molecule type" value="Genomic_DNA"/>
</dbReference>
<sequence length="81" mass="10117">MNKNEQVSFEEIFKQNERRVYYHIHQLRIQDPLQEFYREGLIAMWKTYGTYHPDEGPFATYFNFIIRNRLIKFLRKKQNDL</sequence>
<evidence type="ECO:0000313" key="3">
    <source>
        <dbReference type="Proteomes" id="UP001519345"/>
    </source>
</evidence>
<dbReference type="InterPro" id="IPR013325">
    <property type="entry name" value="RNA_pol_sigma_r2"/>
</dbReference>
<proteinExistence type="predicted"/>
<dbReference type="RefSeq" id="WP_209464410.1">
    <property type="nucleotide sequence ID" value="NZ_CP110224.1"/>
</dbReference>
<evidence type="ECO:0000313" key="2">
    <source>
        <dbReference type="EMBL" id="MBP1971348.1"/>
    </source>
</evidence>
<evidence type="ECO:0000259" key="1">
    <source>
        <dbReference type="Pfam" id="PF04542"/>
    </source>
</evidence>
<comment type="caution">
    <text evidence="2">The sequence shown here is derived from an EMBL/GenBank/DDBJ whole genome shotgun (WGS) entry which is preliminary data.</text>
</comment>
<accession>A0ABS4IKG2</accession>
<dbReference type="InterPro" id="IPR007627">
    <property type="entry name" value="RNA_pol_sigma70_r2"/>
</dbReference>
<dbReference type="Proteomes" id="UP001519345">
    <property type="component" value="Unassembled WGS sequence"/>
</dbReference>
<organism evidence="2 3">
    <name type="scientific">Virgibacillus natechei</name>
    <dbReference type="NCBI Taxonomy" id="1216297"/>
    <lineage>
        <taxon>Bacteria</taxon>
        <taxon>Bacillati</taxon>
        <taxon>Bacillota</taxon>
        <taxon>Bacilli</taxon>
        <taxon>Bacillales</taxon>
        <taxon>Bacillaceae</taxon>
        <taxon>Virgibacillus</taxon>
    </lineage>
</organism>
<keyword evidence="3" id="KW-1185">Reference proteome</keyword>
<protein>
    <submittedName>
        <fullName evidence="2">RNA polymerase sigma factor (Sigma-70 family)</fullName>
    </submittedName>
</protein>
<dbReference type="Pfam" id="PF04542">
    <property type="entry name" value="Sigma70_r2"/>
    <property type="match status" value="1"/>
</dbReference>
<dbReference type="Gene3D" id="1.10.1740.10">
    <property type="match status" value="1"/>
</dbReference>